<evidence type="ECO:0000259" key="1">
    <source>
        <dbReference type="PROSITE" id="PS51186"/>
    </source>
</evidence>
<dbReference type="InterPro" id="IPR000182">
    <property type="entry name" value="GNAT_dom"/>
</dbReference>
<dbReference type="Gene3D" id="3.40.630.30">
    <property type="match status" value="1"/>
</dbReference>
<gene>
    <name evidence="2" type="ORF">CLHUN_17470</name>
</gene>
<sequence>MGTAIRNMHLSELEAIYKRITADFAQGEYPPYDKLYKQLEANIQKGWILVHDGRDAAYSICAEGPSNRFVLVSFFAVYKEYRGTGVGTVFLEKLKEMYSRSSGIIVEVEKAEDALHLEDAGIREKRMEFYSRAGFSLVPGIDYAIWDVPMHLMVFGCGTPLKEVNENIHGIMYEIYYELLGEQFIHKLKCKKL</sequence>
<dbReference type="RefSeq" id="WP_080064190.1">
    <property type="nucleotide sequence ID" value="NZ_MZGX01000009.1"/>
</dbReference>
<feature type="domain" description="N-acetyltransferase" evidence="1">
    <location>
        <begin position="3"/>
        <end position="155"/>
    </location>
</feature>
<organism evidence="2 3">
    <name type="scientific">Ruminiclostridium hungatei</name>
    <name type="common">Clostridium hungatei</name>
    <dbReference type="NCBI Taxonomy" id="48256"/>
    <lineage>
        <taxon>Bacteria</taxon>
        <taxon>Bacillati</taxon>
        <taxon>Bacillota</taxon>
        <taxon>Clostridia</taxon>
        <taxon>Eubacteriales</taxon>
        <taxon>Oscillospiraceae</taxon>
        <taxon>Ruminiclostridium</taxon>
    </lineage>
</organism>
<dbReference type="Pfam" id="PF13508">
    <property type="entry name" value="Acetyltransf_7"/>
    <property type="match status" value="1"/>
</dbReference>
<evidence type="ECO:0000313" key="3">
    <source>
        <dbReference type="Proteomes" id="UP000191554"/>
    </source>
</evidence>
<dbReference type="GO" id="GO:0016747">
    <property type="term" value="F:acyltransferase activity, transferring groups other than amino-acyl groups"/>
    <property type="evidence" value="ECO:0007669"/>
    <property type="project" value="InterPro"/>
</dbReference>
<dbReference type="AlphaFoldDB" id="A0A1V4SKN2"/>
<dbReference type="InterPro" id="IPR016181">
    <property type="entry name" value="Acyl_CoA_acyltransferase"/>
</dbReference>
<evidence type="ECO:0000313" key="2">
    <source>
        <dbReference type="EMBL" id="OPX44448.1"/>
    </source>
</evidence>
<dbReference type="PROSITE" id="PS51186">
    <property type="entry name" value="GNAT"/>
    <property type="match status" value="1"/>
</dbReference>
<comment type="caution">
    <text evidence="2">The sequence shown here is derived from an EMBL/GenBank/DDBJ whole genome shotgun (WGS) entry which is preliminary data.</text>
</comment>
<dbReference type="OrthoDB" id="9127144at2"/>
<name>A0A1V4SKN2_RUMHU</name>
<accession>A0A1V4SKN2</accession>
<proteinExistence type="predicted"/>
<dbReference type="EMBL" id="MZGX01000009">
    <property type="protein sequence ID" value="OPX44448.1"/>
    <property type="molecule type" value="Genomic_DNA"/>
</dbReference>
<protein>
    <recommendedName>
        <fullName evidence="1">N-acetyltransferase domain-containing protein</fullName>
    </recommendedName>
</protein>
<dbReference type="CDD" id="cd04301">
    <property type="entry name" value="NAT_SF"/>
    <property type="match status" value="1"/>
</dbReference>
<reference evidence="2 3" key="1">
    <citation type="submission" date="2017-03" db="EMBL/GenBank/DDBJ databases">
        <title>Genome sequence of Clostridium hungatei DSM 14427.</title>
        <authorList>
            <person name="Poehlein A."/>
            <person name="Daniel R."/>
        </authorList>
    </citation>
    <scope>NUCLEOTIDE SEQUENCE [LARGE SCALE GENOMIC DNA]</scope>
    <source>
        <strain evidence="2 3">DSM 14427</strain>
    </source>
</reference>
<dbReference type="STRING" id="48256.CLHUN_17470"/>
<dbReference type="SUPFAM" id="SSF55729">
    <property type="entry name" value="Acyl-CoA N-acyltransferases (Nat)"/>
    <property type="match status" value="1"/>
</dbReference>
<keyword evidence="3" id="KW-1185">Reference proteome</keyword>
<dbReference type="Proteomes" id="UP000191554">
    <property type="component" value="Unassembled WGS sequence"/>
</dbReference>